<dbReference type="EMBL" id="JAAQPF010000057">
    <property type="protein sequence ID" value="KAF5718166.1"/>
    <property type="molecule type" value="Genomic_DNA"/>
</dbReference>
<protein>
    <submittedName>
        <fullName evidence="1">Uncharacterized protein</fullName>
    </submittedName>
</protein>
<name>A0A8H6DHZ0_9HYPO</name>
<sequence length="153" mass="18052">MSQRASTTRPMHIHTIWDRRPVSKMKILLALFTPSAEDKLHDFVEEHKLYHWRSWDDGLRLTIPLDNKTPHKALVDLAILMEIGELDKDWEFVTQWDNKLRLTVSLGDKSPEKTLANLGALMKDEAMDQYWEYVTQFHTDDPRKVDPRVDKIK</sequence>
<keyword evidence="2" id="KW-1185">Reference proteome</keyword>
<evidence type="ECO:0000313" key="1">
    <source>
        <dbReference type="EMBL" id="KAF5718166.1"/>
    </source>
</evidence>
<reference evidence="1 2" key="1">
    <citation type="submission" date="2020-05" db="EMBL/GenBank/DDBJ databases">
        <title>Identification and distribution of gene clusters putatively required for synthesis of sphingolipid metabolism inhibitors in phylogenetically diverse species of the filamentous fungus Fusarium.</title>
        <authorList>
            <person name="Kim H.-S."/>
            <person name="Busman M."/>
            <person name="Brown D.W."/>
            <person name="Divon H."/>
            <person name="Uhlig S."/>
            <person name="Proctor R.H."/>
        </authorList>
    </citation>
    <scope>NUCLEOTIDE SEQUENCE [LARGE SCALE GENOMIC DNA]</scope>
    <source>
        <strain evidence="1 2">NRRL 26131</strain>
    </source>
</reference>
<dbReference type="AlphaFoldDB" id="A0A8H6DHZ0"/>
<proteinExistence type="predicted"/>
<organism evidence="1 2">
    <name type="scientific">Fusarium globosum</name>
    <dbReference type="NCBI Taxonomy" id="78864"/>
    <lineage>
        <taxon>Eukaryota</taxon>
        <taxon>Fungi</taxon>
        <taxon>Dikarya</taxon>
        <taxon>Ascomycota</taxon>
        <taxon>Pezizomycotina</taxon>
        <taxon>Sordariomycetes</taxon>
        <taxon>Hypocreomycetidae</taxon>
        <taxon>Hypocreales</taxon>
        <taxon>Nectriaceae</taxon>
        <taxon>Fusarium</taxon>
        <taxon>Fusarium fujikuroi species complex</taxon>
    </lineage>
</organism>
<gene>
    <name evidence="1" type="ORF">FGLOB1_1750</name>
</gene>
<evidence type="ECO:0000313" key="2">
    <source>
        <dbReference type="Proteomes" id="UP000532311"/>
    </source>
</evidence>
<accession>A0A8H6DHZ0</accession>
<dbReference type="Proteomes" id="UP000532311">
    <property type="component" value="Unassembled WGS sequence"/>
</dbReference>
<comment type="caution">
    <text evidence="1">The sequence shown here is derived from an EMBL/GenBank/DDBJ whole genome shotgun (WGS) entry which is preliminary data.</text>
</comment>